<dbReference type="PANTHER" id="PTHR43731">
    <property type="entry name" value="RHOMBOID PROTEASE"/>
    <property type="match status" value="1"/>
</dbReference>
<evidence type="ECO:0000256" key="3">
    <source>
        <dbReference type="ARBA" id="ARBA00022989"/>
    </source>
</evidence>
<dbReference type="AlphaFoldDB" id="A0A3A6U4U2"/>
<dbReference type="NCBIfam" id="TIGR03902">
    <property type="entry name" value="rhom_GG_sort"/>
    <property type="match status" value="1"/>
</dbReference>
<feature type="transmembrane region" description="Helical" evidence="5">
    <location>
        <begin position="12"/>
        <end position="36"/>
    </location>
</feature>
<dbReference type="EMBL" id="QYYH01000009">
    <property type="protein sequence ID" value="RJY19043.1"/>
    <property type="molecule type" value="Genomic_DNA"/>
</dbReference>
<dbReference type="InterPro" id="IPR035952">
    <property type="entry name" value="Rhomboid-like_sf"/>
</dbReference>
<protein>
    <submittedName>
        <fullName evidence="7">Rhombosortase</fullName>
        <ecNumber evidence="7">3.4.21.-</ecNumber>
    </submittedName>
</protein>
<dbReference type="InterPro" id="IPR022764">
    <property type="entry name" value="Peptidase_S54_rhomboid_dom"/>
</dbReference>
<gene>
    <name evidence="7" type="primary">rrtA</name>
    <name evidence="7" type="ORF">D5R81_02470</name>
</gene>
<sequence>MRKIVLKTLTDYFKNTLSFGLSISFLSVSLYLLGLMTSQVDSLLSYQRLDIQSGDFWQLITGNLLHTNHWHLIMNLAGLWVILSLHDMHYSTKSLWLLFAGLCLLEGLGLYLFYPALLGYVGLSGVLHGLFAFGAVADIKRKMTSGWLLFIGVIAKVSYEQVYGASADVTTMIGARVATESHLVGAISGLILSMSIIIFQPRNIS</sequence>
<dbReference type="OrthoDB" id="196054at2"/>
<dbReference type="GO" id="GO:0016020">
    <property type="term" value="C:membrane"/>
    <property type="evidence" value="ECO:0007669"/>
    <property type="project" value="UniProtKB-SubCell"/>
</dbReference>
<feature type="transmembrane region" description="Helical" evidence="5">
    <location>
        <begin position="120"/>
        <end position="139"/>
    </location>
</feature>
<keyword evidence="7" id="KW-0378">Hydrolase</keyword>
<comment type="subcellular location">
    <subcellularLocation>
        <location evidence="1">Membrane</location>
        <topology evidence="1">Multi-pass membrane protein</topology>
    </subcellularLocation>
</comment>
<feature type="transmembrane region" description="Helical" evidence="5">
    <location>
        <begin position="183"/>
        <end position="199"/>
    </location>
</feature>
<proteinExistence type="predicted"/>
<dbReference type="RefSeq" id="WP_121852076.1">
    <property type="nucleotide sequence ID" value="NZ_CP037952.1"/>
</dbReference>
<dbReference type="GO" id="GO:0004252">
    <property type="term" value="F:serine-type endopeptidase activity"/>
    <property type="evidence" value="ECO:0007669"/>
    <property type="project" value="InterPro"/>
</dbReference>
<comment type="caution">
    <text evidence="7">The sequence shown here is derived from an EMBL/GenBank/DDBJ whole genome shotgun (WGS) entry which is preliminary data.</text>
</comment>
<keyword evidence="4 5" id="KW-0472">Membrane</keyword>
<evidence type="ECO:0000256" key="1">
    <source>
        <dbReference type="ARBA" id="ARBA00004141"/>
    </source>
</evidence>
<name>A0A3A6U4U2_9GAMM</name>
<feature type="transmembrane region" description="Helical" evidence="5">
    <location>
        <begin position="146"/>
        <end position="163"/>
    </location>
</feature>
<keyword evidence="8" id="KW-1185">Reference proteome</keyword>
<feature type="domain" description="Peptidase S54 rhomboid" evidence="6">
    <location>
        <begin position="54"/>
        <end position="194"/>
    </location>
</feature>
<dbReference type="EC" id="3.4.21.-" evidence="7"/>
<organism evidence="7 8">
    <name type="scientific">Parashewanella spongiae</name>
    <dbReference type="NCBI Taxonomy" id="342950"/>
    <lineage>
        <taxon>Bacteria</taxon>
        <taxon>Pseudomonadati</taxon>
        <taxon>Pseudomonadota</taxon>
        <taxon>Gammaproteobacteria</taxon>
        <taxon>Alteromonadales</taxon>
        <taxon>Shewanellaceae</taxon>
        <taxon>Parashewanella</taxon>
    </lineage>
</organism>
<reference evidence="7 8" key="1">
    <citation type="submission" date="2018-09" db="EMBL/GenBank/DDBJ databases">
        <title>Phylogeny of the Shewanellaceae, and recommendation for two new genera, Pseudoshewanella and Parashewanella.</title>
        <authorList>
            <person name="Wang G."/>
        </authorList>
    </citation>
    <scope>NUCLEOTIDE SEQUENCE [LARGE SCALE GENOMIC DNA]</scope>
    <source>
        <strain evidence="7 8">KCTC 22492</strain>
    </source>
</reference>
<evidence type="ECO:0000256" key="4">
    <source>
        <dbReference type="ARBA" id="ARBA00023136"/>
    </source>
</evidence>
<keyword evidence="3 5" id="KW-1133">Transmembrane helix</keyword>
<evidence type="ECO:0000259" key="6">
    <source>
        <dbReference type="Pfam" id="PF01694"/>
    </source>
</evidence>
<keyword evidence="2 5" id="KW-0812">Transmembrane</keyword>
<feature type="transmembrane region" description="Helical" evidence="5">
    <location>
        <begin position="56"/>
        <end position="83"/>
    </location>
</feature>
<evidence type="ECO:0000256" key="5">
    <source>
        <dbReference type="SAM" id="Phobius"/>
    </source>
</evidence>
<dbReference type="Pfam" id="PF01694">
    <property type="entry name" value="Rhomboid"/>
    <property type="match status" value="1"/>
</dbReference>
<dbReference type="Gene3D" id="1.20.1540.10">
    <property type="entry name" value="Rhomboid-like"/>
    <property type="match status" value="1"/>
</dbReference>
<dbReference type="InterPro" id="IPR050925">
    <property type="entry name" value="Rhomboid_protease_S54"/>
</dbReference>
<dbReference type="PANTHER" id="PTHR43731:SF16">
    <property type="entry name" value="RHOMBOSORTASE"/>
    <property type="match status" value="1"/>
</dbReference>
<dbReference type="InterPro" id="IPR023826">
    <property type="entry name" value="Rhom-like_SP_proteobac"/>
</dbReference>
<feature type="transmembrane region" description="Helical" evidence="5">
    <location>
        <begin position="95"/>
        <end position="114"/>
    </location>
</feature>
<dbReference type="SUPFAM" id="SSF144091">
    <property type="entry name" value="Rhomboid-like"/>
    <property type="match status" value="1"/>
</dbReference>
<evidence type="ECO:0000313" key="7">
    <source>
        <dbReference type="EMBL" id="RJY19043.1"/>
    </source>
</evidence>
<evidence type="ECO:0000256" key="2">
    <source>
        <dbReference type="ARBA" id="ARBA00022692"/>
    </source>
</evidence>
<dbReference type="Proteomes" id="UP000273022">
    <property type="component" value="Unassembled WGS sequence"/>
</dbReference>
<accession>A0A3A6U4U2</accession>
<evidence type="ECO:0000313" key="8">
    <source>
        <dbReference type="Proteomes" id="UP000273022"/>
    </source>
</evidence>